<dbReference type="AlphaFoldDB" id="A0A660L811"/>
<gene>
    <name evidence="2" type="ORF">C7438_0654</name>
</gene>
<comment type="caution">
    <text evidence="2">The sequence shown here is derived from an EMBL/GenBank/DDBJ whole genome shotgun (WGS) entry which is preliminary data.</text>
</comment>
<evidence type="ECO:0000256" key="1">
    <source>
        <dbReference type="SAM" id="Phobius"/>
    </source>
</evidence>
<dbReference type="RefSeq" id="WP_121443879.1">
    <property type="nucleotide sequence ID" value="NZ_RBIJ01000001.1"/>
</dbReference>
<feature type="transmembrane region" description="Helical" evidence="1">
    <location>
        <begin position="90"/>
        <end position="110"/>
    </location>
</feature>
<evidence type="ECO:0008006" key="4">
    <source>
        <dbReference type="Google" id="ProtNLM"/>
    </source>
</evidence>
<protein>
    <recommendedName>
        <fullName evidence="4">Stage IV sporulation protein</fullName>
    </recommendedName>
</protein>
<accession>A0A660L811</accession>
<evidence type="ECO:0000313" key="2">
    <source>
        <dbReference type="EMBL" id="RKQ88999.1"/>
    </source>
</evidence>
<keyword evidence="1" id="KW-0472">Membrane</keyword>
<dbReference type="Pfam" id="PF06898">
    <property type="entry name" value="YqfD"/>
    <property type="match status" value="2"/>
</dbReference>
<organism evidence="2 3">
    <name type="scientific">Brockia lithotrophica</name>
    <dbReference type="NCBI Taxonomy" id="933949"/>
    <lineage>
        <taxon>Bacteria</taxon>
        <taxon>Bacillati</taxon>
        <taxon>Bacillota</taxon>
        <taxon>Bacilli</taxon>
        <taxon>Bacillales</taxon>
        <taxon>Bacillales Family X. Incertae Sedis</taxon>
        <taxon>Brockia</taxon>
    </lineage>
</organism>
<dbReference type="EMBL" id="RBIJ01000001">
    <property type="protein sequence ID" value="RKQ88999.1"/>
    <property type="molecule type" value="Genomic_DNA"/>
</dbReference>
<dbReference type="Proteomes" id="UP000267019">
    <property type="component" value="Unassembled WGS sequence"/>
</dbReference>
<sequence>MPRLARGYVRVHWFPREGHPPAEGLSQLAAHGVAVRDVVYAAPDRVEFTVRVEDVRTLRNVLRGAGRIRFGERRGPYAWLKALRAHPGGILGFTAFLLLLWVWSGFIWVVRVETDGPYVSPAPEAGRNQSAARGFDLRLAAAVREDLARLGVRPGTWKGNLPSPEAISAHLRERHPELGWVGFSVDGVVARVVVVPKVGDPTPPSGVPQHLVAAKRAVVVGYELAAGKLRVRPGDSVEPGEVLISGVLGQEGGETKLVPARGRVFGEVWYEVEVSVPRERRELVLGSKSQRFVSLFAGDARKEIFRRGDALSGESTEAVRRYALPLLPWQIGIEVGERRELVPVVRSLSAEEAEEVAKDLARREVLAQAHEGRVARVLVLHREVGRDKVTLKLHIAAVENIARPEPVSAGGGRSEAQPGA</sequence>
<keyword evidence="1" id="KW-1133">Transmembrane helix</keyword>
<keyword evidence="3" id="KW-1185">Reference proteome</keyword>
<reference evidence="2 3" key="1">
    <citation type="submission" date="2018-10" db="EMBL/GenBank/DDBJ databases">
        <title>Genomic Encyclopedia of Type Strains, Phase IV (KMG-IV): sequencing the most valuable type-strain genomes for metagenomic binning, comparative biology and taxonomic classification.</title>
        <authorList>
            <person name="Goeker M."/>
        </authorList>
    </citation>
    <scope>NUCLEOTIDE SEQUENCE [LARGE SCALE GENOMIC DNA]</scope>
    <source>
        <strain evidence="2 3">DSM 22653</strain>
    </source>
</reference>
<dbReference type="InterPro" id="IPR010690">
    <property type="entry name" value="YqfD"/>
</dbReference>
<keyword evidence="1" id="KW-0812">Transmembrane</keyword>
<evidence type="ECO:0000313" key="3">
    <source>
        <dbReference type="Proteomes" id="UP000267019"/>
    </source>
</evidence>
<proteinExistence type="predicted"/>
<dbReference type="OrthoDB" id="1640349at2"/>
<name>A0A660L811_9BACL</name>